<dbReference type="SUPFAM" id="SSF56276">
    <property type="entry name" value="S-adenosylmethionine decarboxylase"/>
    <property type="match status" value="1"/>
</dbReference>
<evidence type="ECO:0000256" key="16">
    <source>
        <dbReference type="PIRSR" id="PIRSR001355-2"/>
    </source>
</evidence>
<dbReference type="GO" id="GO:0005829">
    <property type="term" value="C:cytosol"/>
    <property type="evidence" value="ECO:0007669"/>
    <property type="project" value="TreeGrafter"/>
</dbReference>
<feature type="active site" description="Proton donor; for catalytic activity" evidence="15">
    <location>
        <position position="83"/>
    </location>
</feature>
<dbReference type="InterPro" id="IPR001985">
    <property type="entry name" value="S-AdoMet_decarboxylase_euk"/>
</dbReference>
<feature type="active site" description="Proton acceptor; for processing activity" evidence="15">
    <location>
        <position position="219"/>
    </location>
</feature>
<evidence type="ECO:0000256" key="2">
    <source>
        <dbReference type="ARBA" id="ARBA00004911"/>
    </source>
</evidence>
<evidence type="ECO:0000256" key="14">
    <source>
        <dbReference type="ARBA" id="ARBA00048112"/>
    </source>
</evidence>
<keyword evidence="10" id="KW-0865">Zymogen</keyword>
<evidence type="ECO:0000256" key="4">
    <source>
        <dbReference type="ARBA" id="ARBA00012357"/>
    </source>
</evidence>
<keyword evidence="9" id="KW-0620">Polyamine biosynthesis</keyword>
<dbReference type="Gene3D" id="3.60.90.10">
    <property type="entry name" value="S-adenosylmethionine decarboxylase"/>
    <property type="match status" value="2"/>
</dbReference>
<dbReference type="PROSITE" id="PS01336">
    <property type="entry name" value="ADOMETDC"/>
    <property type="match status" value="1"/>
</dbReference>
<comment type="cofactor">
    <cofactor evidence="1">
        <name>pyruvate</name>
        <dbReference type="ChEBI" id="CHEBI:15361"/>
    </cofactor>
</comment>
<dbReference type="PANTHER" id="PTHR11570:SF0">
    <property type="entry name" value="S-ADENOSYLMETHIONINE DECARBOXYLASE PROENZYME"/>
    <property type="match status" value="1"/>
</dbReference>
<feature type="chain" id="PRO_5042323798" description="S-adenosylmethionine decarboxylase alpha chain" evidence="19">
    <location>
        <begin position="69"/>
        <end position="306"/>
    </location>
</feature>
<comment type="pathway">
    <text evidence="2">Amine and polyamine biosynthesis; S-adenosylmethioninamine biosynthesis; S-adenosylmethioninamine from S-adenosyl-L-methionine: step 1/1.</text>
</comment>
<dbReference type="AlphaFoldDB" id="A0A7I8W1F0"/>
<evidence type="ECO:0000256" key="13">
    <source>
        <dbReference type="ARBA" id="ARBA00023317"/>
    </source>
</evidence>
<evidence type="ECO:0000256" key="9">
    <source>
        <dbReference type="ARBA" id="ARBA00023115"/>
    </source>
</evidence>
<evidence type="ECO:0000256" key="10">
    <source>
        <dbReference type="ARBA" id="ARBA00023145"/>
    </source>
</evidence>
<dbReference type="GO" id="GO:0004014">
    <property type="term" value="F:adenosylmethionine decarboxylase activity"/>
    <property type="evidence" value="ECO:0007669"/>
    <property type="project" value="UniProtKB-EC"/>
</dbReference>
<proteinExistence type="inferred from homology"/>
<gene>
    <name evidence="20" type="ORF">DGYR_LOCUS9428</name>
</gene>
<evidence type="ECO:0000256" key="6">
    <source>
        <dbReference type="ARBA" id="ARBA00022793"/>
    </source>
</evidence>
<feature type="modified residue" description="Pyruvic acid (Ser); by autocatalysis" evidence="17">
    <location>
        <position position="69"/>
    </location>
</feature>
<dbReference type="Proteomes" id="UP000549394">
    <property type="component" value="Unassembled WGS sequence"/>
</dbReference>
<evidence type="ECO:0000256" key="5">
    <source>
        <dbReference type="ARBA" id="ARBA00022691"/>
    </source>
</evidence>
<dbReference type="InterPro" id="IPR018166">
    <property type="entry name" value="S-AdoMet_deCO2ase_CS"/>
</dbReference>
<dbReference type="EMBL" id="CAJFCJ010000014">
    <property type="protein sequence ID" value="CAD5121480.1"/>
    <property type="molecule type" value="Genomic_DNA"/>
</dbReference>
<feature type="binding site" evidence="16">
    <location>
        <position position="199"/>
    </location>
    <ligand>
        <name>substrate</name>
    </ligand>
</feature>
<dbReference type="InterPro" id="IPR016067">
    <property type="entry name" value="S-AdoMet_deCO2ase_core"/>
</dbReference>
<evidence type="ECO:0000256" key="19">
    <source>
        <dbReference type="PIRSR" id="PIRSR001355-5"/>
    </source>
</evidence>
<evidence type="ECO:0000256" key="17">
    <source>
        <dbReference type="PIRSR" id="PIRSR001355-3"/>
    </source>
</evidence>
<keyword evidence="13" id="KW-0670">Pyruvate</keyword>
<organism evidence="20 21">
    <name type="scientific">Dimorphilus gyrociliatus</name>
    <dbReference type="NCBI Taxonomy" id="2664684"/>
    <lineage>
        <taxon>Eukaryota</taxon>
        <taxon>Metazoa</taxon>
        <taxon>Spiralia</taxon>
        <taxon>Lophotrochozoa</taxon>
        <taxon>Annelida</taxon>
        <taxon>Polychaeta</taxon>
        <taxon>Polychaeta incertae sedis</taxon>
        <taxon>Dinophilidae</taxon>
        <taxon>Dimorphilus</taxon>
    </lineage>
</organism>
<dbReference type="OrthoDB" id="1068353at2759"/>
<feature type="chain" id="PRO_5042323797" description="S-adenosylmethionine decarboxylase beta chain" evidence="19">
    <location>
        <begin position="1"/>
        <end position="68"/>
    </location>
</feature>
<feature type="binding site" evidence="16">
    <location>
        <position position="68"/>
    </location>
    <ligand>
        <name>substrate</name>
    </ligand>
</feature>
<comment type="catalytic activity">
    <reaction evidence="14">
        <text>S-adenosyl-L-methionine + H(+) = S-adenosyl 3-(methylsulfanyl)propylamine + CO2</text>
        <dbReference type="Rhea" id="RHEA:15981"/>
        <dbReference type="ChEBI" id="CHEBI:15378"/>
        <dbReference type="ChEBI" id="CHEBI:16526"/>
        <dbReference type="ChEBI" id="CHEBI:57443"/>
        <dbReference type="ChEBI" id="CHEBI:59789"/>
        <dbReference type="EC" id="4.1.1.50"/>
    </reaction>
</comment>
<feature type="site" description="Cleavage (non-hydrolytic); by autolysis" evidence="18">
    <location>
        <begin position="68"/>
        <end position="69"/>
    </location>
</feature>
<keyword evidence="6" id="KW-0210">Decarboxylase</keyword>
<keyword evidence="21" id="KW-1185">Reference proteome</keyword>
<evidence type="ECO:0000256" key="12">
    <source>
        <dbReference type="ARBA" id="ARBA00023270"/>
    </source>
</evidence>
<keyword evidence="5" id="KW-0949">S-adenosyl-L-methionine</keyword>
<feature type="binding site" evidence="16">
    <location>
        <position position="11"/>
    </location>
    <ligand>
        <name>substrate</name>
    </ligand>
</feature>
<keyword evidence="11" id="KW-0456">Lyase</keyword>
<dbReference type="Pfam" id="PF01536">
    <property type="entry name" value="SAM_decarbox"/>
    <property type="match status" value="2"/>
</dbReference>
<keyword evidence="12" id="KW-0704">Schiff base</keyword>
<name>A0A7I8W1F0_9ANNE</name>
<feature type="active site" description="Schiff-base intermediate with substrate; via pyruvic acid" evidence="15">
    <location>
        <position position="69"/>
    </location>
</feature>
<evidence type="ECO:0000256" key="11">
    <source>
        <dbReference type="ARBA" id="ARBA00023239"/>
    </source>
</evidence>
<evidence type="ECO:0000313" key="21">
    <source>
        <dbReference type="Proteomes" id="UP000549394"/>
    </source>
</evidence>
<evidence type="ECO:0000256" key="3">
    <source>
        <dbReference type="ARBA" id="ARBA00008466"/>
    </source>
</evidence>
<evidence type="ECO:0000256" key="15">
    <source>
        <dbReference type="PIRSR" id="PIRSR001355-1"/>
    </source>
</evidence>
<comment type="caution">
    <text evidence="20">The sequence shown here is derived from an EMBL/GenBank/DDBJ whole genome shotgun (WGS) entry which is preliminary data.</text>
</comment>
<dbReference type="UniPathway" id="UPA00331">
    <property type="reaction ID" value="UER00451"/>
</dbReference>
<feature type="binding site" evidence="16">
    <location>
        <position position="223"/>
    </location>
    <ligand>
        <name>substrate</name>
    </ligand>
</feature>
<reference evidence="20 21" key="1">
    <citation type="submission" date="2020-08" db="EMBL/GenBank/DDBJ databases">
        <authorList>
            <person name="Hejnol A."/>
        </authorList>
    </citation>
    <scope>NUCLEOTIDE SEQUENCE [LARGE SCALE GENOMIC DNA]</scope>
</reference>
<evidence type="ECO:0000256" key="7">
    <source>
        <dbReference type="ARBA" id="ARBA00022813"/>
    </source>
</evidence>
<evidence type="ECO:0000256" key="8">
    <source>
        <dbReference type="ARBA" id="ARBA00023066"/>
    </source>
</evidence>
<evidence type="ECO:0000256" key="1">
    <source>
        <dbReference type="ARBA" id="ARBA00001928"/>
    </source>
</evidence>
<protein>
    <recommendedName>
        <fullName evidence="4">adenosylmethionine decarboxylase</fullName>
        <ecNumber evidence="4">4.1.1.50</ecNumber>
    </recommendedName>
</protein>
<dbReference type="GO" id="GO:0008295">
    <property type="term" value="P:spermidine biosynthetic process"/>
    <property type="evidence" value="ECO:0007669"/>
    <property type="project" value="UniProtKB-KW"/>
</dbReference>
<comment type="similarity">
    <text evidence="3">Belongs to the eukaryotic AdoMetDC family.</text>
</comment>
<feature type="active site" description="Proton acceptor; for processing activity" evidence="15">
    <location>
        <position position="205"/>
    </location>
</feature>
<dbReference type="InterPro" id="IPR048283">
    <property type="entry name" value="AdoMetDC-like"/>
</dbReference>
<evidence type="ECO:0000313" key="20">
    <source>
        <dbReference type="EMBL" id="CAD5121480.1"/>
    </source>
</evidence>
<keyword evidence="8" id="KW-0745">Spermidine biosynthesis</keyword>
<dbReference type="PIRSF" id="PIRSF001355">
    <property type="entry name" value="S-AdenosylMet_decarboxylase"/>
    <property type="match status" value="1"/>
</dbReference>
<dbReference type="PANTHER" id="PTHR11570">
    <property type="entry name" value="S-ADENOSYLMETHIONINE DECARBOXYLASE"/>
    <property type="match status" value="1"/>
</dbReference>
<keyword evidence="7 18" id="KW-0068">Autocatalytic cleavage</keyword>
<accession>A0A7I8W1F0</accession>
<sequence length="306" mass="35376">MVEVMNGDDFFEGTEKLLEVWFSSSNQNDKADIRVISRNEWDNLLDLVHCKIISKKSNSEMDSYILSESSMFISRNRVILKTCGTTTLLKALKPLLKLIKDQCSMDIVQDIFYSRKNFERPELQDKVHQSFDDETRILDELVEDGAAYALGSDHLLMTELDQDVMQIFFSTSGKTGKEATMKSGIDQIIPGATIDEFLFEPCGYSMNAIMPDSKYFTIHITPEKNFSYVSFESNVPQRCYKELLSKVLDLFRPVRFVMTVFANEASLASQTLSENCNYDNFEGYKRSDKQLCHFKNYYLFYAHFKK</sequence>
<dbReference type="EC" id="4.1.1.50" evidence="4"/>
<evidence type="ECO:0000256" key="18">
    <source>
        <dbReference type="PIRSR" id="PIRSR001355-4"/>
    </source>
</evidence>
<dbReference type="GO" id="GO:0006597">
    <property type="term" value="P:spermine biosynthetic process"/>
    <property type="evidence" value="ECO:0007669"/>
    <property type="project" value="InterPro"/>
</dbReference>